<keyword evidence="3" id="KW-0444">Lipid biosynthesis</keyword>
<keyword evidence="7" id="KW-0560">Oxidoreductase</keyword>
<dbReference type="PANTHER" id="PTHR43981">
    <property type="entry name" value="ENOYL-[ACYL-CARRIER-PROTEIN] REDUCTASE, MITOCHONDRIAL"/>
    <property type="match status" value="1"/>
</dbReference>
<protein>
    <recommendedName>
        <fullName evidence="11">enoyl-[acyl-carrier-protein] reductase</fullName>
        <ecNumber evidence="11">1.3.1.104</ecNumber>
    </recommendedName>
</protein>
<evidence type="ECO:0000256" key="9">
    <source>
        <dbReference type="ARBA" id="ARBA00023128"/>
    </source>
</evidence>
<comment type="subcellular location">
    <subcellularLocation>
        <location evidence="1">Mitochondrion</location>
    </subcellularLocation>
</comment>
<keyword evidence="6" id="KW-0809">Transit peptide</keyword>
<keyword evidence="10" id="KW-0275">Fatty acid biosynthesis</keyword>
<dbReference type="InterPro" id="IPR013154">
    <property type="entry name" value="ADH-like_N"/>
</dbReference>
<dbReference type="EC" id="1.3.1.104" evidence="11"/>
<dbReference type="OrthoDB" id="7482721at2759"/>
<evidence type="ECO:0000256" key="12">
    <source>
        <dbReference type="ARBA" id="ARBA00048843"/>
    </source>
</evidence>
<gene>
    <name evidence="14" type="ORF">CERZMDRAFT_32911</name>
</gene>
<keyword evidence="8" id="KW-0443">Lipid metabolism</keyword>
<dbReference type="EMBL" id="ML992663">
    <property type="protein sequence ID" value="KAF2216893.1"/>
    <property type="molecule type" value="Genomic_DNA"/>
</dbReference>
<dbReference type="GO" id="GO:0141148">
    <property type="term" value="F:enoyl-[acyl-carrier-protein] reductase (NADPH) activity"/>
    <property type="evidence" value="ECO:0007669"/>
    <property type="project" value="UniProtKB-EC"/>
</dbReference>
<dbReference type="Pfam" id="PF08240">
    <property type="entry name" value="ADH_N"/>
    <property type="match status" value="1"/>
</dbReference>
<dbReference type="PANTHER" id="PTHR43981:SF2">
    <property type="entry name" value="ENOYL-[ACYL-CARRIER-PROTEIN] REDUCTASE, MITOCHONDRIAL"/>
    <property type="match status" value="1"/>
</dbReference>
<dbReference type="AlphaFoldDB" id="A0A6A6FTY1"/>
<evidence type="ECO:0000256" key="2">
    <source>
        <dbReference type="ARBA" id="ARBA00010371"/>
    </source>
</evidence>
<name>A0A6A6FTY1_9PEZI</name>
<evidence type="ECO:0000313" key="14">
    <source>
        <dbReference type="EMBL" id="KAF2216893.1"/>
    </source>
</evidence>
<dbReference type="Gene3D" id="3.40.50.720">
    <property type="entry name" value="NAD(P)-binding Rossmann-like Domain"/>
    <property type="match status" value="1"/>
</dbReference>
<comment type="catalytic activity">
    <reaction evidence="12">
        <text>a 2,3-saturated acyl-[ACP] + NADP(+) = a (2E)-enoyl-[ACP] + NADPH + H(+)</text>
        <dbReference type="Rhea" id="RHEA:22564"/>
        <dbReference type="Rhea" id="RHEA-COMP:9925"/>
        <dbReference type="Rhea" id="RHEA-COMP:9926"/>
        <dbReference type="ChEBI" id="CHEBI:15378"/>
        <dbReference type="ChEBI" id="CHEBI:57783"/>
        <dbReference type="ChEBI" id="CHEBI:58349"/>
        <dbReference type="ChEBI" id="CHEBI:78784"/>
        <dbReference type="ChEBI" id="CHEBI:78785"/>
        <dbReference type="EC" id="1.3.1.104"/>
    </reaction>
</comment>
<dbReference type="SUPFAM" id="SSF51735">
    <property type="entry name" value="NAD(P)-binding Rossmann-fold domains"/>
    <property type="match status" value="1"/>
</dbReference>
<dbReference type="SMART" id="SM00829">
    <property type="entry name" value="PKS_ER"/>
    <property type="match status" value="1"/>
</dbReference>
<dbReference type="InterPro" id="IPR020843">
    <property type="entry name" value="ER"/>
</dbReference>
<evidence type="ECO:0000313" key="15">
    <source>
        <dbReference type="Proteomes" id="UP000799539"/>
    </source>
</evidence>
<organism evidence="14 15">
    <name type="scientific">Cercospora zeae-maydis SCOH1-5</name>
    <dbReference type="NCBI Taxonomy" id="717836"/>
    <lineage>
        <taxon>Eukaryota</taxon>
        <taxon>Fungi</taxon>
        <taxon>Dikarya</taxon>
        <taxon>Ascomycota</taxon>
        <taxon>Pezizomycotina</taxon>
        <taxon>Dothideomycetes</taxon>
        <taxon>Dothideomycetidae</taxon>
        <taxon>Mycosphaerellales</taxon>
        <taxon>Mycosphaerellaceae</taxon>
        <taxon>Cercospora</taxon>
    </lineage>
</organism>
<dbReference type="Proteomes" id="UP000799539">
    <property type="component" value="Unassembled WGS sequence"/>
</dbReference>
<feature type="domain" description="Enoyl reductase (ER)" evidence="13">
    <location>
        <begin position="27"/>
        <end position="354"/>
    </location>
</feature>
<dbReference type="Gene3D" id="3.90.180.10">
    <property type="entry name" value="Medium-chain alcohol dehydrogenases, catalytic domain"/>
    <property type="match status" value="1"/>
</dbReference>
<dbReference type="SUPFAM" id="SSF50129">
    <property type="entry name" value="GroES-like"/>
    <property type="match status" value="1"/>
</dbReference>
<dbReference type="InterPro" id="IPR051034">
    <property type="entry name" value="Mito_Enoyl-ACP_Reductase"/>
</dbReference>
<dbReference type="GO" id="GO:0005739">
    <property type="term" value="C:mitochondrion"/>
    <property type="evidence" value="ECO:0007669"/>
    <property type="project" value="UniProtKB-SubCell"/>
</dbReference>
<accession>A0A6A6FTY1</accession>
<dbReference type="InterPro" id="IPR036291">
    <property type="entry name" value="NAD(P)-bd_dom_sf"/>
</dbReference>
<evidence type="ECO:0000256" key="4">
    <source>
        <dbReference type="ARBA" id="ARBA00022832"/>
    </source>
</evidence>
<keyword evidence="4" id="KW-0276">Fatty acid metabolism</keyword>
<evidence type="ECO:0000256" key="1">
    <source>
        <dbReference type="ARBA" id="ARBA00004173"/>
    </source>
</evidence>
<reference evidence="14" key="1">
    <citation type="journal article" date="2020" name="Stud. Mycol.">
        <title>101 Dothideomycetes genomes: a test case for predicting lifestyles and emergence of pathogens.</title>
        <authorList>
            <person name="Haridas S."/>
            <person name="Albert R."/>
            <person name="Binder M."/>
            <person name="Bloem J."/>
            <person name="Labutti K."/>
            <person name="Salamov A."/>
            <person name="Andreopoulos B."/>
            <person name="Baker S."/>
            <person name="Barry K."/>
            <person name="Bills G."/>
            <person name="Bluhm B."/>
            <person name="Cannon C."/>
            <person name="Castanera R."/>
            <person name="Culley D."/>
            <person name="Daum C."/>
            <person name="Ezra D."/>
            <person name="Gonzalez J."/>
            <person name="Henrissat B."/>
            <person name="Kuo A."/>
            <person name="Liang C."/>
            <person name="Lipzen A."/>
            <person name="Lutzoni F."/>
            <person name="Magnuson J."/>
            <person name="Mondo S."/>
            <person name="Nolan M."/>
            <person name="Ohm R."/>
            <person name="Pangilinan J."/>
            <person name="Park H.-J."/>
            <person name="Ramirez L."/>
            <person name="Alfaro M."/>
            <person name="Sun H."/>
            <person name="Tritt A."/>
            <person name="Yoshinaga Y."/>
            <person name="Zwiers L.-H."/>
            <person name="Turgeon B."/>
            <person name="Goodwin S."/>
            <person name="Spatafora J."/>
            <person name="Crous P."/>
            <person name="Grigoriev I."/>
        </authorList>
    </citation>
    <scope>NUCLEOTIDE SEQUENCE</scope>
    <source>
        <strain evidence="14">SCOH1-5</strain>
    </source>
</reference>
<keyword evidence="15" id="KW-1185">Reference proteome</keyword>
<evidence type="ECO:0000256" key="11">
    <source>
        <dbReference type="ARBA" id="ARBA00038963"/>
    </source>
</evidence>
<proteinExistence type="inferred from homology"/>
<dbReference type="InterPro" id="IPR011032">
    <property type="entry name" value="GroES-like_sf"/>
</dbReference>
<sequence>MLTNAQVLPPAQLITRSDEVTENGEAGRGQIVFRQQTCLSAGASEVTVRFLMAPVHPLDTLVIGGRYPVKPIYKYLGEEILGYDGVAEVLAVGHQVNDLHTGDLVVPSKFGLGSWRTHAVFQPSELQRVPRVKDLRFAAILRVSVMPAYFLVEDMATLRPGEYIIQNAGTSVVAQMVIQFAHRRGLKTINVIRDRDQADAIMIQTALHQLGADMVVTESDLLHNSASILEDKKVILALDSVFGPSGRALVKALSVGGTYVQLGFLGSSREVLELDAGDMFGRQLSLRAFRGSAQLALRSSAQQQALCDWLVQLFNKGQILLPPLGFTEVHWNGKTAANEVLEAITQAQRGHLGLRKPMIIFKTQDDSVEDM</sequence>
<evidence type="ECO:0000256" key="5">
    <source>
        <dbReference type="ARBA" id="ARBA00022857"/>
    </source>
</evidence>
<keyword evidence="5" id="KW-0521">NADP</keyword>
<dbReference type="CDD" id="cd08290">
    <property type="entry name" value="ETR"/>
    <property type="match status" value="1"/>
</dbReference>
<comment type="similarity">
    <text evidence="2">Belongs to the zinc-containing alcohol dehydrogenase family. Quinone oxidoreductase subfamily.</text>
</comment>
<evidence type="ECO:0000256" key="6">
    <source>
        <dbReference type="ARBA" id="ARBA00022946"/>
    </source>
</evidence>
<evidence type="ECO:0000256" key="10">
    <source>
        <dbReference type="ARBA" id="ARBA00023160"/>
    </source>
</evidence>
<evidence type="ECO:0000256" key="3">
    <source>
        <dbReference type="ARBA" id="ARBA00022516"/>
    </source>
</evidence>
<keyword evidence="9" id="KW-0496">Mitochondrion</keyword>
<evidence type="ECO:0000256" key="7">
    <source>
        <dbReference type="ARBA" id="ARBA00023002"/>
    </source>
</evidence>
<evidence type="ECO:0000256" key="8">
    <source>
        <dbReference type="ARBA" id="ARBA00023098"/>
    </source>
</evidence>
<dbReference type="GO" id="GO:0006633">
    <property type="term" value="P:fatty acid biosynthetic process"/>
    <property type="evidence" value="ECO:0007669"/>
    <property type="project" value="UniProtKB-KW"/>
</dbReference>
<evidence type="ECO:0000259" key="13">
    <source>
        <dbReference type="SMART" id="SM00829"/>
    </source>
</evidence>